<dbReference type="InterPro" id="IPR033910">
    <property type="entry name" value="GluRS_core"/>
</dbReference>
<dbReference type="Proteomes" id="UP001375240">
    <property type="component" value="Unassembled WGS sequence"/>
</dbReference>
<dbReference type="InterPro" id="IPR014729">
    <property type="entry name" value="Rossmann-like_a/b/a_fold"/>
</dbReference>
<dbReference type="GO" id="GO:0000049">
    <property type="term" value="F:tRNA binding"/>
    <property type="evidence" value="ECO:0007669"/>
    <property type="project" value="InterPro"/>
</dbReference>
<dbReference type="GO" id="GO:0005739">
    <property type="term" value="C:mitochondrion"/>
    <property type="evidence" value="ECO:0007669"/>
    <property type="project" value="UniProtKB-SubCell"/>
</dbReference>
<dbReference type="InterPro" id="IPR004527">
    <property type="entry name" value="Glu-tRNA-ligase_bac/mito"/>
</dbReference>
<evidence type="ECO:0000313" key="14">
    <source>
        <dbReference type="EMBL" id="KAK6350019.1"/>
    </source>
</evidence>
<keyword evidence="7 11" id="KW-0648">Protein biosynthesis</keyword>
<evidence type="ECO:0000313" key="15">
    <source>
        <dbReference type="Proteomes" id="UP001375240"/>
    </source>
</evidence>
<dbReference type="InterPro" id="IPR020751">
    <property type="entry name" value="aa-tRNA-synth_I_codon-bd_sub2"/>
</dbReference>
<dbReference type="GO" id="GO:0006424">
    <property type="term" value="P:glutamyl-tRNA aminoacylation"/>
    <property type="evidence" value="ECO:0007669"/>
    <property type="project" value="InterPro"/>
</dbReference>
<evidence type="ECO:0000256" key="11">
    <source>
        <dbReference type="RuleBase" id="RU363037"/>
    </source>
</evidence>
<evidence type="ECO:0000259" key="12">
    <source>
        <dbReference type="Pfam" id="PF00749"/>
    </source>
</evidence>
<keyword evidence="5 11" id="KW-0547">Nucleotide-binding</keyword>
<evidence type="ECO:0000256" key="6">
    <source>
        <dbReference type="ARBA" id="ARBA00022840"/>
    </source>
</evidence>
<reference evidence="14 15" key="1">
    <citation type="submission" date="2019-10" db="EMBL/GenBank/DDBJ databases">
        <authorList>
            <person name="Palmer J.M."/>
        </authorList>
    </citation>
    <scope>NUCLEOTIDE SEQUENCE [LARGE SCALE GENOMIC DNA]</scope>
    <source>
        <strain evidence="14 15">TWF696</strain>
    </source>
</reference>
<name>A0AAV9UWM4_9PEZI</name>
<evidence type="ECO:0000256" key="10">
    <source>
        <dbReference type="ARBA" id="ARBA00072917"/>
    </source>
</evidence>
<dbReference type="SUPFAM" id="SSF52374">
    <property type="entry name" value="Nucleotidylyl transferase"/>
    <property type="match status" value="1"/>
</dbReference>
<keyword evidence="4 11" id="KW-0436">Ligase</keyword>
<evidence type="ECO:0000256" key="1">
    <source>
        <dbReference type="ARBA" id="ARBA00004173"/>
    </source>
</evidence>
<dbReference type="Pfam" id="PF00749">
    <property type="entry name" value="tRNA-synt_1c"/>
    <property type="match status" value="1"/>
</dbReference>
<dbReference type="CDD" id="cd00808">
    <property type="entry name" value="GluRS_core"/>
    <property type="match status" value="1"/>
</dbReference>
<dbReference type="GO" id="GO:0005524">
    <property type="term" value="F:ATP binding"/>
    <property type="evidence" value="ECO:0007669"/>
    <property type="project" value="UniProtKB-KW"/>
</dbReference>
<dbReference type="InterPro" id="IPR049940">
    <property type="entry name" value="GluQ/Sye"/>
</dbReference>
<evidence type="ECO:0000259" key="13">
    <source>
        <dbReference type="Pfam" id="PF19269"/>
    </source>
</evidence>
<dbReference type="GO" id="GO:0004818">
    <property type="term" value="F:glutamate-tRNA ligase activity"/>
    <property type="evidence" value="ECO:0007669"/>
    <property type="project" value="UniProtKB-EC"/>
</dbReference>
<evidence type="ECO:0000256" key="7">
    <source>
        <dbReference type="ARBA" id="ARBA00022917"/>
    </source>
</evidence>
<dbReference type="InterPro" id="IPR045462">
    <property type="entry name" value="aa-tRNA-synth_I_cd-bd"/>
</dbReference>
<accession>A0AAV9UWM4</accession>
<comment type="subcellular location">
    <subcellularLocation>
        <location evidence="1">Mitochondrion</location>
    </subcellularLocation>
</comment>
<dbReference type="PRINTS" id="PR00987">
    <property type="entry name" value="TRNASYNTHGLU"/>
</dbReference>
<evidence type="ECO:0000256" key="3">
    <source>
        <dbReference type="ARBA" id="ARBA00012835"/>
    </source>
</evidence>
<evidence type="ECO:0000256" key="8">
    <source>
        <dbReference type="ARBA" id="ARBA00023146"/>
    </source>
</evidence>
<sequence>MMHPHGISLARHVVLRQRPTARFVPWVCASCRLYSTRRGKVSELDRPARTRFAPSPTGFLHLGSLRTALFNYLLAKRTGGQFVLRIEDTDQKRTVEGAEEALFDILRWTGLQWDEGPEVGGSLGPYRQSERSHIHQEHAQQLLETGHAYRCFCSIDRLRALAERRRALGLTSEYDRTCASIPPEDAAARAANGESHVIRLRVPDSYPAYFDVVYGHIKQQQTTIRHGEPAFEDPVLIKQDGLPTYHLANVVDDHLMDITHVIRGIEWMPSTPKHVFMYDAFGWTPPTFCHVGLLQGDNGQKLSKRTGGVPVSEYRRLGYLPEALLNFVALLGWNNRSQSDILPLEALAQNFHIKDLTKGNTKVNFGKLEYLQKAYVAGYASDANPQAEEFLTSVTAAIQTALNVTFPELPELVKSTEYIRTILDADIKNYVTPLKFVEQHDYLFQPTPNFDSPEAAGYRSKMSAEDVIRGKEDVVTLIKVLQARRKRDIPFDDEFIDSMLAENWDKEAQKDIQRILRYALAGGRSGPGIHMIMLLLGEEQCIQRLQEVRWYGKRGQVDDKGRVIMTWKEREEAPDEDDEDAQLTAAQKEAKIEELIRKSHEA</sequence>
<dbReference type="EC" id="6.1.1.17" evidence="3"/>
<evidence type="ECO:0000256" key="5">
    <source>
        <dbReference type="ARBA" id="ARBA00022741"/>
    </source>
</evidence>
<comment type="similarity">
    <text evidence="2">Belongs to the class-I aminoacyl-tRNA synthetase family. Glutamate--tRNA ligase type 1 subfamily.</text>
</comment>
<evidence type="ECO:0000256" key="4">
    <source>
        <dbReference type="ARBA" id="ARBA00022598"/>
    </source>
</evidence>
<dbReference type="GO" id="GO:0008270">
    <property type="term" value="F:zinc ion binding"/>
    <property type="evidence" value="ECO:0007669"/>
    <property type="project" value="InterPro"/>
</dbReference>
<dbReference type="EMBL" id="JAVHNQ010000004">
    <property type="protein sequence ID" value="KAK6350019.1"/>
    <property type="molecule type" value="Genomic_DNA"/>
</dbReference>
<proteinExistence type="inferred from homology"/>
<feature type="domain" description="Glutamyl/glutaminyl-tRNA synthetase class Ib catalytic" evidence="12">
    <location>
        <begin position="49"/>
        <end position="369"/>
    </location>
</feature>
<gene>
    <name evidence="14" type="primary">MSE1</name>
    <name evidence="14" type="ORF">TWF696_006268</name>
</gene>
<dbReference type="InterPro" id="IPR000924">
    <property type="entry name" value="Glu/Gln-tRNA-synth"/>
</dbReference>
<dbReference type="PANTHER" id="PTHR43311">
    <property type="entry name" value="GLUTAMATE--TRNA LIGASE"/>
    <property type="match status" value="1"/>
</dbReference>
<evidence type="ECO:0000256" key="2">
    <source>
        <dbReference type="ARBA" id="ARBA00007894"/>
    </source>
</evidence>
<keyword evidence="6 11" id="KW-0067">ATP-binding</keyword>
<dbReference type="Gene3D" id="1.10.10.350">
    <property type="match status" value="1"/>
</dbReference>
<evidence type="ECO:0000256" key="9">
    <source>
        <dbReference type="ARBA" id="ARBA00030865"/>
    </source>
</evidence>
<comment type="caution">
    <text evidence="14">The sequence shown here is derived from an EMBL/GenBank/DDBJ whole genome shotgun (WGS) entry which is preliminary data.</text>
</comment>
<dbReference type="FunFam" id="3.40.50.620:FF:000045">
    <property type="entry name" value="Glutamate--tRNA ligase, mitochondrial"/>
    <property type="match status" value="1"/>
</dbReference>
<dbReference type="NCBIfam" id="TIGR00464">
    <property type="entry name" value="gltX_bact"/>
    <property type="match status" value="1"/>
</dbReference>
<dbReference type="Pfam" id="PF19269">
    <property type="entry name" value="Anticodon_2"/>
    <property type="match status" value="1"/>
</dbReference>
<dbReference type="InterPro" id="IPR008925">
    <property type="entry name" value="aa_tRNA-synth_I_cd-bd_sf"/>
</dbReference>
<dbReference type="PANTHER" id="PTHR43311:SF2">
    <property type="entry name" value="GLUTAMATE--TRNA LIGASE, MITOCHONDRIAL-RELATED"/>
    <property type="match status" value="1"/>
</dbReference>
<protein>
    <recommendedName>
        <fullName evidence="10">Glutamate--tRNA ligase, mitochondrial</fullName>
        <ecNumber evidence="3">6.1.1.17</ecNumber>
    </recommendedName>
    <alternativeName>
        <fullName evidence="9">Glutamyl-tRNA synthetase</fullName>
    </alternativeName>
</protein>
<organism evidence="14 15">
    <name type="scientific">Orbilia brochopaga</name>
    <dbReference type="NCBI Taxonomy" id="3140254"/>
    <lineage>
        <taxon>Eukaryota</taxon>
        <taxon>Fungi</taxon>
        <taxon>Dikarya</taxon>
        <taxon>Ascomycota</taxon>
        <taxon>Pezizomycotina</taxon>
        <taxon>Orbiliomycetes</taxon>
        <taxon>Orbiliales</taxon>
        <taxon>Orbiliaceae</taxon>
        <taxon>Orbilia</taxon>
    </lineage>
</organism>
<dbReference type="AlphaFoldDB" id="A0AAV9UWM4"/>
<dbReference type="HAMAP" id="MF_00022">
    <property type="entry name" value="Glu_tRNA_synth_type1"/>
    <property type="match status" value="1"/>
</dbReference>
<dbReference type="Gene3D" id="3.40.50.620">
    <property type="entry name" value="HUPs"/>
    <property type="match status" value="1"/>
</dbReference>
<keyword evidence="8 11" id="KW-0030">Aminoacyl-tRNA synthetase</keyword>
<dbReference type="InterPro" id="IPR020058">
    <property type="entry name" value="Glu/Gln-tRNA-synth_Ib_cat-dom"/>
</dbReference>
<dbReference type="SUPFAM" id="SSF48163">
    <property type="entry name" value="An anticodon-binding domain of class I aminoacyl-tRNA synthetases"/>
    <property type="match status" value="1"/>
</dbReference>
<keyword evidence="15" id="KW-1185">Reference proteome</keyword>
<feature type="domain" description="Aminoacyl-tRNA synthetase class I anticodon-binding" evidence="13">
    <location>
        <begin position="431"/>
        <end position="548"/>
    </location>
</feature>